<dbReference type="KEGG" id="cgy:CGLY_08840"/>
<evidence type="ECO:0000313" key="2">
    <source>
        <dbReference type="Proteomes" id="UP000023703"/>
    </source>
</evidence>
<gene>
    <name evidence="1" type="ORF">CGLY_08840</name>
</gene>
<name>X5DM68_9CORY</name>
<dbReference type="AlphaFoldDB" id="X5DM68"/>
<evidence type="ECO:0000313" key="1">
    <source>
        <dbReference type="EMBL" id="AHW64213.1"/>
    </source>
</evidence>
<sequence length="143" mass="15734">MKIAPKTLFATFTVFFLCSACSTEGKDPVDPRDGAEVTFSTYSYDDETGEEEALFEGKLHYPNDGGRVYGERNEGTQFGMVFPEGTTYSTDSDVLKSPAQVEIPIDDDVSLGGGYYDASSGDDNQDDFDEYFYVNSVDGESIR</sequence>
<accession>X5DM68</accession>
<dbReference type="EMBL" id="CP006842">
    <property type="protein sequence ID" value="AHW64213.1"/>
    <property type="molecule type" value="Genomic_DNA"/>
</dbReference>
<dbReference type="Proteomes" id="UP000023703">
    <property type="component" value="Chromosome"/>
</dbReference>
<keyword evidence="2" id="KW-1185">Reference proteome</keyword>
<dbReference type="OrthoDB" id="9830989at2"/>
<dbReference type="RefSeq" id="WP_144313659.1">
    <property type="nucleotide sequence ID" value="NZ_CP006842.1"/>
</dbReference>
<dbReference type="HOGENOM" id="CLU_1802875_0_0_11"/>
<organism evidence="1 2">
    <name type="scientific">Corynebacterium glyciniphilum AJ 3170</name>
    <dbReference type="NCBI Taxonomy" id="1404245"/>
    <lineage>
        <taxon>Bacteria</taxon>
        <taxon>Bacillati</taxon>
        <taxon>Actinomycetota</taxon>
        <taxon>Actinomycetes</taxon>
        <taxon>Mycobacteriales</taxon>
        <taxon>Corynebacteriaceae</taxon>
        <taxon>Corynebacterium</taxon>
    </lineage>
</organism>
<reference evidence="1 2" key="1">
    <citation type="journal article" date="2015" name="Int. J. Syst. Evol. Microbiol.">
        <title>Revisiting Corynebacterium glyciniphilum (ex Kubota et al., 1972) sp. nov., nom. rev., isolated from putrefied banana.</title>
        <authorList>
            <person name="Al-Dilaimi A."/>
            <person name="Bednarz H."/>
            <person name="Lomker A."/>
            <person name="Niehaus K."/>
            <person name="Kalinowski J."/>
            <person name="Ruckert C."/>
        </authorList>
    </citation>
    <scope>NUCLEOTIDE SEQUENCE [LARGE SCALE GENOMIC DNA]</scope>
    <source>
        <strain evidence="1">AJ 3170</strain>
    </source>
</reference>
<proteinExistence type="predicted"/>
<protein>
    <submittedName>
        <fullName evidence="1">Putative secreted protein</fullName>
    </submittedName>
</protein>